<name>A0A6A5B6D1_NAEFO</name>
<dbReference type="EMBL" id="VFQX01000053">
    <property type="protein sequence ID" value="KAF0974133.1"/>
    <property type="molecule type" value="Genomic_DNA"/>
</dbReference>
<evidence type="ECO:0000313" key="1">
    <source>
        <dbReference type="EMBL" id="KAF0974133.1"/>
    </source>
</evidence>
<keyword evidence="2" id="KW-1185">Reference proteome</keyword>
<dbReference type="Proteomes" id="UP000444721">
    <property type="component" value="Unassembled WGS sequence"/>
</dbReference>
<dbReference type="AlphaFoldDB" id="A0A6A5B6D1"/>
<dbReference type="VEuPathDB" id="AmoebaDB:FDP41_006743"/>
<reference evidence="1 2" key="1">
    <citation type="journal article" date="2019" name="Sci. Rep.">
        <title>Nanopore sequencing improves the draft genome of the human pathogenic amoeba Naegleria fowleri.</title>
        <authorList>
            <person name="Liechti N."/>
            <person name="Schurch N."/>
            <person name="Bruggmann R."/>
            <person name="Wittwer M."/>
        </authorList>
    </citation>
    <scope>NUCLEOTIDE SEQUENCE [LARGE SCALE GENOMIC DNA]</scope>
    <source>
        <strain evidence="1 2">ATCC 30894</strain>
    </source>
</reference>
<protein>
    <submittedName>
        <fullName evidence="1">Uncharacterized protein</fullName>
    </submittedName>
</protein>
<accession>A0A6A5B6D1</accession>
<evidence type="ECO:0000313" key="2">
    <source>
        <dbReference type="Proteomes" id="UP000444721"/>
    </source>
</evidence>
<organism evidence="1 2">
    <name type="scientific">Naegleria fowleri</name>
    <name type="common">Brain eating amoeba</name>
    <dbReference type="NCBI Taxonomy" id="5763"/>
    <lineage>
        <taxon>Eukaryota</taxon>
        <taxon>Discoba</taxon>
        <taxon>Heterolobosea</taxon>
        <taxon>Tetramitia</taxon>
        <taxon>Eutetramitia</taxon>
        <taxon>Vahlkampfiidae</taxon>
        <taxon>Naegleria</taxon>
    </lineage>
</organism>
<gene>
    <name evidence="1" type="ORF">FDP41_006743</name>
</gene>
<comment type="caution">
    <text evidence="1">The sequence shown here is derived from an EMBL/GenBank/DDBJ whole genome shotgun (WGS) entry which is preliminary data.</text>
</comment>
<dbReference type="VEuPathDB" id="AmoebaDB:NfTy_074950"/>
<proteinExistence type="predicted"/>
<dbReference type="GeneID" id="68113961"/>
<sequence length="300" mass="34639">MNYSPLSSSSNSPSSPIFPSSIPSIEFLSSPTNTSPIDSFSNFESFTWPNQEVQNEHHLQVPSSSSETLKPSQEEPVESLLWLQNTYFLTKLFEKSNALVKKRKHTHFSRLVTYLRNKDFKYSSLDVDLFTAPNDPLSEKLEKATQAIYLLSVHFEFPQHVEYIRFSLKSIMDAVPMLQHLPRGKSIWVKIKNQFYYTTCDAKEDRFPKCDNIIELNQDDTISSKKLDNLNGLKAVSPTGAVLEFSLEKFQFYHPNTSLPCDRLHSRIELVCERRNKPNTKKKIDVWSERTDTSFSILNQ</sequence>
<dbReference type="VEuPathDB" id="AmoebaDB:NF0064900"/>
<dbReference type="OrthoDB" id="10389340at2759"/>
<dbReference type="RefSeq" id="XP_044558846.1">
    <property type="nucleotide sequence ID" value="XM_044710411.1"/>
</dbReference>